<dbReference type="EC" id="6.3.5.1" evidence="8"/>
<dbReference type="EMBL" id="HBGS01037478">
    <property type="protein sequence ID" value="CAD9444862.1"/>
    <property type="molecule type" value="Transcribed_RNA"/>
</dbReference>
<dbReference type="HAMAP" id="MF_02090">
    <property type="entry name" value="NadE_glutamine_dep"/>
    <property type="match status" value="1"/>
</dbReference>
<dbReference type="FunFam" id="3.60.110.10:FF:000003">
    <property type="entry name" value="Glutamine-dependent NAD(+) synthetase"/>
    <property type="match status" value="1"/>
</dbReference>
<dbReference type="CDD" id="cd00553">
    <property type="entry name" value="NAD_synthase"/>
    <property type="match status" value="1"/>
</dbReference>
<evidence type="ECO:0000256" key="9">
    <source>
        <dbReference type="SAM" id="MobiDB-lite"/>
    </source>
</evidence>
<dbReference type="GO" id="GO:0003952">
    <property type="term" value="F:NAD+ synthase (glutamine-hydrolyzing) activity"/>
    <property type="evidence" value="ECO:0007669"/>
    <property type="project" value="UniProtKB-UniRule"/>
</dbReference>
<dbReference type="PANTHER" id="PTHR23090">
    <property type="entry name" value="NH 3 /GLUTAMINE-DEPENDENT NAD + SYNTHETASE"/>
    <property type="match status" value="1"/>
</dbReference>
<accession>A0A7S2GF13</accession>
<keyword evidence="6 8" id="KW-0520">NAD</keyword>
<evidence type="ECO:0000256" key="5">
    <source>
        <dbReference type="ARBA" id="ARBA00022840"/>
    </source>
</evidence>
<sequence length="751" mass="83472">MDFPGNLERIRNSIHDARNHNCKFRTGPELEITGYGCEDSFLEVDTYQHAWDSLAEILSDRACDGILCDIGMPVQHRNVSYNCRVICLNGQIVGIRPKIFLANDGNYREMRYFTPWYIDPSKPGFGDLQDYYLPSSIAEITGQTVVPIGIFIVRSPDTAVSFETCEELFTPNSPHIILSLNGAEIIANGSGSHHQLRKLDQRMDLVRGATSKSGGVYLYANQKGCDGGRLYFDGCAMAWVNGSLVAQGSQFLGLDEVETVVATVNLDEVKSFRSNFISRSFQASSAPTVPSIEIDFYLCDEMAECNGKTTGGSNGIATPLQLSRRIEAPHLHRFEEEIAFGPSGWLWDYLRRSGMRGYFLPLSGGADSSSTAALVAIMCQRVMDELTSGSPRSKVSILADIRRITRRASYTPTDWRDLCGKIFVTCYMASQYSGDETRRRAEELARHIGSIHTSIYIDKITRAIEETFGEIKLHTDKVTSMRTNPKMEGGHWTENIALQNIQARSRMVMSYFLAQLMPWATDGDDTSAIGQLLVLGSANVDEALRGYYTKYDCSAADINPIGGINKGDLKAFLTWAAQHRDMQVLQQVAEAQPSAELTGAEGAQLDEDDMGMSYSELGDLGRARKVKHCGPVSAFLELRETWAGQELTPSKRSSSSSAAATAPPKSQDEKVAQKVKDFYFYNSVNRHKMTTLTPSYHAENYSPDDNRFDLRPFLQNPRFEKQFEKIDQLVDSFSQPLPLSSATARTGKSDL</sequence>
<evidence type="ECO:0000256" key="8">
    <source>
        <dbReference type="PIRNR" id="PIRNR006630"/>
    </source>
</evidence>
<dbReference type="GO" id="GO:0005524">
    <property type="term" value="F:ATP binding"/>
    <property type="evidence" value="ECO:0007669"/>
    <property type="project" value="UniProtKB-UniRule"/>
</dbReference>
<dbReference type="InterPro" id="IPR014729">
    <property type="entry name" value="Rossmann-like_a/b/a_fold"/>
</dbReference>
<evidence type="ECO:0000256" key="6">
    <source>
        <dbReference type="ARBA" id="ARBA00023027"/>
    </source>
</evidence>
<evidence type="ECO:0000256" key="7">
    <source>
        <dbReference type="ARBA" id="ARBA00052340"/>
    </source>
</evidence>
<dbReference type="SUPFAM" id="SSF52402">
    <property type="entry name" value="Adenine nucleotide alpha hydrolases-like"/>
    <property type="match status" value="1"/>
</dbReference>
<dbReference type="Pfam" id="PF00795">
    <property type="entry name" value="CN_hydrolase"/>
    <property type="match status" value="1"/>
</dbReference>
<dbReference type="PIRSF" id="PIRSF006630">
    <property type="entry name" value="NADS_GAT"/>
    <property type="match status" value="1"/>
</dbReference>
<dbReference type="AlphaFoldDB" id="A0A7S2GF13"/>
<dbReference type="GO" id="GO:0005737">
    <property type="term" value="C:cytoplasm"/>
    <property type="evidence" value="ECO:0007669"/>
    <property type="project" value="InterPro"/>
</dbReference>
<evidence type="ECO:0000256" key="4">
    <source>
        <dbReference type="ARBA" id="ARBA00022741"/>
    </source>
</evidence>
<name>A0A7S2GF13_9STRA</name>
<dbReference type="SUPFAM" id="SSF56317">
    <property type="entry name" value="Carbon-nitrogen hydrolase"/>
    <property type="match status" value="1"/>
</dbReference>
<dbReference type="InterPro" id="IPR003694">
    <property type="entry name" value="NAD_synthase"/>
</dbReference>
<evidence type="ECO:0000256" key="1">
    <source>
        <dbReference type="ARBA" id="ARBA00005188"/>
    </source>
</evidence>
<feature type="compositionally biased region" description="Low complexity" evidence="9">
    <location>
        <begin position="648"/>
        <end position="665"/>
    </location>
</feature>
<evidence type="ECO:0000256" key="2">
    <source>
        <dbReference type="ARBA" id="ARBA00007145"/>
    </source>
</evidence>
<dbReference type="PANTHER" id="PTHR23090:SF9">
    <property type="entry name" value="GLUTAMINE-DEPENDENT NAD(+) SYNTHETASE"/>
    <property type="match status" value="1"/>
</dbReference>
<dbReference type="Gene3D" id="3.40.50.620">
    <property type="entry name" value="HUPs"/>
    <property type="match status" value="1"/>
</dbReference>
<dbReference type="GO" id="GO:0009435">
    <property type="term" value="P:NAD+ biosynthetic process"/>
    <property type="evidence" value="ECO:0007669"/>
    <property type="project" value="UniProtKB-UniRule"/>
</dbReference>
<evidence type="ECO:0000259" key="10">
    <source>
        <dbReference type="PROSITE" id="PS50263"/>
    </source>
</evidence>
<keyword evidence="4 8" id="KW-0547">Nucleotide-binding</keyword>
<comment type="catalytic activity">
    <reaction evidence="7 8">
        <text>deamido-NAD(+) + L-glutamine + ATP + H2O = L-glutamate + AMP + diphosphate + NAD(+) + H(+)</text>
        <dbReference type="Rhea" id="RHEA:24384"/>
        <dbReference type="ChEBI" id="CHEBI:15377"/>
        <dbReference type="ChEBI" id="CHEBI:15378"/>
        <dbReference type="ChEBI" id="CHEBI:29985"/>
        <dbReference type="ChEBI" id="CHEBI:30616"/>
        <dbReference type="ChEBI" id="CHEBI:33019"/>
        <dbReference type="ChEBI" id="CHEBI:57540"/>
        <dbReference type="ChEBI" id="CHEBI:58359"/>
        <dbReference type="ChEBI" id="CHEBI:58437"/>
        <dbReference type="ChEBI" id="CHEBI:456215"/>
        <dbReference type="EC" id="6.3.5.1"/>
    </reaction>
</comment>
<dbReference type="CDD" id="cd07570">
    <property type="entry name" value="GAT_Gln-NAD-synth"/>
    <property type="match status" value="1"/>
</dbReference>
<dbReference type="UniPathway" id="UPA00253">
    <property type="reaction ID" value="UER00334"/>
</dbReference>
<dbReference type="Pfam" id="PF02540">
    <property type="entry name" value="NAD_synthase"/>
    <property type="match status" value="1"/>
</dbReference>
<keyword evidence="3 8" id="KW-0436">Ligase</keyword>
<dbReference type="InterPro" id="IPR003010">
    <property type="entry name" value="C-N_Hydrolase"/>
</dbReference>
<dbReference type="FunFam" id="3.40.50.620:FF:000036">
    <property type="entry name" value="Glutamine-dependent NAD(+) synthetase"/>
    <property type="match status" value="1"/>
</dbReference>
<dbReference type="InterPro" id="IPR022310">
    <property type="entry name" value="NAD/GMP_synthase"/>
</dbReference>
<reference evidence="11" key="1">
    <citation type="submission" date="2021-01" db="EMBL/GenBank/DDBJ databases">
        <authorList>
            <person name="Corre E."/>
            <person name="Pelletier E."/>
            <person name="Niang G."/>
            <person name="Scheremetjew M."/>
            <person name="Finn R."/>
            <person name="Kale V."/>
            <person name="Holt S."/>
            <person name="Cochrane G."/>
            <person name="Meng A."/>
            <person name="Brown T."/>
            <person name="Cohen L."/>
        </authorList>
    </citation>
    <scope>NUCLEOTIDE SEQUENCE</scope>
    <source>
        <strain evidence="11">CCMP1381</strain>
    </source>
</reference>
<dbReference type="GO" id="GO:0004359">
    <property type="term" value="F:glutaminase activity"/>
    <property type="evidence" value="ECO:0007669"/>
    <property type="project" value="InterPro"/>
</dbReference>
<comment type="similarity">
    <text evidence="2 8">In the C-terminal section; belongs to the NAD synthetase family.</text>
</comment>
<feature type="domain" description="CN hydrolase" evidence="10">
    <location>
        <begin position="1"/>
        <end position="266"/>
    </location>
</feature>
<feature type="region of interest" description="Disordered" evidence="9">
    <location>
        <begin position="646"/>
        <end position="670"/>
    </location>
</feature>
<dbReference type="InterPro" id="IPR014445">
    <property type="entry name" value="Gln-dep_NAD_synthase"/>
</dbReference>
<keyword evidence="5 8" id="KW-0067">ATP-binding</keyword>
<gene>
    <name evidence="11" type="ORF">DSPE1174_LOCUS19448</name>
</gene>
<evidence type="ECO:0000256" key="3">
    <source>
        <dbReference type="ARBA" id="ARBA00022598"/>
    </source>
</evidence>
<organism evidence="11">
    <name type="scientific">Octactis speculum</name>
    <dbReference type="NCBI Taxonomy" id="3111310"/>
    <lineage>
        <taxon>Eukaryota</taxon>
        <taxon>Sar</taxon>
        <taxon>Stramenopiles</taxon>
        <taxon>Ochrophyta</taxon>
        <taxon>Dictyochophyceae</taxon>
        <taxon>Dictyochales</taxon>
        <taxon>Dictyochaceae</taxon>
        <taxon>Octactis</taxon>
    </lineage>
</organism>
<dbReference type="Gene3D" id="3.60.110.10">
    <property type="entry name" value="Carbon-nitrogen hydrolase"/>
    <property type="match status" value="1"/>
</dbReference>
<dbReference type="InterPro" id="IPR036526">
    <property type="entry name" value="C-N_Hydrolase_sf"/>
</dbReference>
<protein>
    <recommendedName>
        <fullName evidence="8">Glutamine-dependent NAD(+) synthetase</fullName>
        <ecNumber evidence="8">6.3.5.1</ecNumber>
    </recommendedName>
    <alternativeName>
        <fullName evidence="8">NAD(+) synthase [glutamine-hydrolyzing]</fullName>
    </alternativeName>
</protein>
<comment type="pathway">
    <text evidence="1 8">Cofactor biosynthesis; NAD(+) biosynthesis; NAD(+) from deamido-NAD(+) (L-Gln route): step 1/1.</text>
</comment>
<proteinExistence type="inferred from homology"/>
<evidence type="ECO:0000313" key="11">
    <source>
        <dbReference type="EMBL" id="CAD9444862.1"/>
    </source>
</evidence>
<dbReference type="PROSITE" id="PS50263">
    <property type="entry name" value="CN_HYDROLASE"/>
    <property type="match status" value="1"/>
</dbReference>